<name>A0ABP0Q4Z3_9DINO</name>
<dbReference type="PROSITE" id="PS50020">
    <property type="entry name" value="WW_DOMAIN_2"/>
    <property type="match status" value="1"/>
</dbReference>
<feature type="domain" description="WW" evidence="7">
    <location>
        <begin position="52"/>
        <end position="85"/>
    </location>
</feature>
<dbReference type="EMBL" id="CAXAMM010039017">
    <property type="protein sequence ID" value="CAK9082953.1"/>
    <property type="molecule type" value="Genomic_DNA"/>
</dbReference>
<keyword evidence="5" id="KW-0408">Iron</keyword>
<evidence type="ECO:0000256" key="1">
    <source>
        <dbReference type="ARBA" id="ARBA00001961"/>
    </source>
</evidence>
<keyword evidence="3" id="KW-0223">Dioxygenase</keyword>
<dbReference type="InterPro" id="IPR001202">
    <property type="entry name" value="WW_dom"/>
</dbReference>
<comment type="caution">
    <text evidence="9">The sequence shown here is derived from an EMBL/GenBank/DDBJ whole genome shotgun (WGS) entry which is preliminary data.</text>
</comment>
<gene>
    <name evidence="9" type="ORF">SCF082_LOCUS39398</name>
</gene>
<evidence type="ECO:0000256" key="5">
    <source>
        <dbReference type="ARBA" id="ARBA00023004"/>
    </source>
</evidence>
<dbReference type="SMART" id="SM00456">
    <property type="entry name" value="WW"/>
    <property type="match status" value="1"/>
</dbReference>
<dbReference type="Gene3D" id="2.20.70.10">
    <property type="match status" value="1"/>
</dbReference>
<dbReference type="SMART" id="SM00702">
    <property type="entry name" value="P4Hc"/>
    <property type="match status" value="1"/>
</dbReference>
<feature type="domain" description="Fe2OG dioxygenase" evidence="8">
    <location>
        <begin position="243"/>
        <end position="340"/>
    </location>
</feature>
<feature type="region of interest" description="Disordered" evidence="6">
    <location>
        <begin position="874"/>
        <end position="893"/>
    </location>
</feature>
<feature type="compositionally biased region" description="Pro residues" evidence="6">
    <location>
        <begin position="1"/>
        <end position="18"/>
    </location>
</feature>
<dbReference type="PANTHER" id="PTHR10869">
    <property type="entry name" value="PROLYL 4-HYDROXYLASE ALPHA SUBUNIT"/>
    <property type="match status" value="1"/>
</dbReference>
<dbReference type="Gene3D" id="1.20.1280.50">
    <property type="match status" value="1"/>
</dbReference>
<evidence type="ECO:0000256" key="6">
    <source>
        <dbReference type="SAM" id="MobiDB-lite"/>
    </source>
</evidence>
<feature type="compositionally biased region" description="Basic and acidic residues" evidence="6">
    <location>
        <begin position="980"/>
        <end position="997"/>
    </location>
</feature>
<evidence type="ECO:0000259" key="7">
    <source>
        <dbReference type="PROSITE" id="PS50020"/>
    </source>
</evidence>
<evidence type="ECO:0000256" key="4">
    <source>
        <dbReference type="ARBA" id="ARBA00023002"/>
    </source>
</evidence>
<feature type="region of interest" description="Disordered" evidence="6">
    <location>
        <begin position="1"/>
        <end position="24"/>
    </location>
</feature>
<proteinExistence type="predicted"/>
<evidence type="ECO:0000256" key="3">
    <source>
        <dbReference type="ARBA" id="ARBA00022964"/>
    </source>
</evidence>
<evidence type="ECO:0000259" key="8">
    <source>
        <dbReference type="PROSITE" id="PS51471"/>
    </source>
</evidence>
<protein>
    <submittedName>
        <fullName evidence="9">PKHD-type hydroxylase SYNPCC7002_A2658</fullName>
    </submittedName>
</protein>
<dbReference type="CDD" id="cd00201">
    <property type="entry name" value="WW"/>
    <property type="match status" value="1"/>
</dbReference>
<feature type="compositionally biased region" description="Basic and acidic residues" evidence="6">
    <location>
        <begin position="874"/>
        <end position="884"/>
    </location>
</feature>
<dbReference type="InterPro" id="IPR044862">
    <property type="entry name" value="Pro_4_hyd_alph_FE2OG_OXY"/>
</dbReference>
<dbReference type="SUPFAM" id="SSF53067">
    <property type="entry name" value="Actin-like ATPase domain"/>
    <property type="match status" value="1"/>
</dbReference>
<dbReference type="Pfam" id="PF13640">
    <property type="entry name" value="2OG-FeII_Oxy_3"/>
    <property type="match status" value="1"/>
</dbReference>
<accession>A0ABP0Q4Z3</accession>
<sequence>MAPPSAPAAPRLVPPRPPHGGGRRLCPAEAEVRLAAQQLKVSEEKAFTVLSGKLPAGWMACCTESGEAYYHHPGLGTSQWSHPGMGFRTPELKEMEAFASSLLQKESPDPAKETVAAPETQPHSVYDALSRHVHLDTPQSLFSDAAVDVKREDLVGRAFALHGLLSPTEAASYTQSAQRVGFRQSDVAREFTPQLRNNARLVHFSEGLASALYRRLLPHLRHRDLFLLQPMGFGAEGRWKPSGVNHCFRVSRYQPGEHFARHCDGMYTNDDGECSIYSLVIYLNDDYEGGWLEFTDAHRSWKPSAGSAVLFPHDMPHAATEVNVGTKYVARTELMFRCIERQRPPQVPRWSQDPMFERMAQLYEHIGDLVLQGDVRKTTEAYQEALGIQIAHQGTEVEDPRLSSQALFLEDKTWEAILSFLEPPEVLQTSPVSAKWCAISSAGMLWHEFFKQRWPAANEVIEGEAYGHDAELKDWLGLYRREQLLSSAAAPFAVIFPSTCIHCYDSTSGEQRRPMPAVVGQHETGVGWDCSFKQRLGWTVGRASYAYSNRTNTTWYKDGTADFSTLPELFNWAFGHFQLRPTEQHLIVPTLPGLFTRSAQDRLAKILYGRFQVPRLDFIPAPLCALAAHGLQTGAVVWGCAAGTSAIFCFHERELVGDFGPLNFEAETGAEVVEEILKAQKQLKAEVAREVLEHVVLSCQPAVKQALQETRTRGIYGAPARPEADLELKDWADTEELGELLKRQGLAPQIHGPVPDDVLLGAIRLRAARALSCAAVAPQLPQSWEWRVCVEGEWLELPAYISAVFEGALRSRQEVAAVQLTGRFGWYLVANLQEFQVALGQPISRVNFGGIKKLEHVEALGTWCPLTRFLRGRPSAEPDRRTPEELEVSSEEVTEAPGEALHIRSLAGKLVFSAPKKGLGHLVDVLHECAKQMRTSPRRLELVMGTEKLSKEAEFQKALEEEDALELLALVGPEPAPEADQPREAIPEEVPGEHRDGSCTFQKALKMMMSKSRPK</sequence>
<comment type="cofactor">
    <cofactor evidence="1">
        <name>L-ascorbate</name>
        <dbReference type="ChEBI" id="CHEBI:38290"/>
    </cofactor>
</comment>
<evidence type="ECO:0000256" key="2">
    <source>
        <dbReference type="ARBA" id="ARBA00022723"/>
    </source>
</evidence>
<feature type="region of interest" description="Disordered" evidence="6">
    <location>
        <begin position="974"/>
        <end position="997"/>
    </location>
</feature>
<dbReference type="InterPro" id="IPR045054">
    <property type="entry name" value="P4HA-like"/>
</dbReference>
<dbReference type="SUPFAM" id="SSF51045">
    <property type="entry name" value="WW domain"/>
    <property type="match status" value="1"/>
</dbReference>
<reference evidence="9 10" key="1">
    <citation type="submission" date="2024-02" db="EMBL/GenBank/DDBJ databases">
        <authorList>
            <person name="Chen Y."/>
            <person name="Shah S."/>
            <person name="Dougan E. K."/>
            <person name="Thang M."/>
            <person name="Chan C."/>
        </authorList>
    </citation>
    <scope>NUCLEOTIDE SEQUENCE [LARGE SCALE GENOMIC DNA]</scope>
</reference>
<dbReference type="InterPro" id="IPR036020">
    <property type="entry name" value="WW_dom_sf"/>
</dbReference>
<evidence type="ECO:0000313" key="10">
    <source>
        <dbReference type="Proteomes" id="UP001642464"/>
    </source>
</evidence>
<keyword evidence="4" id="KW-0560">Oxidoreductase</keyword>
<organism evidence="9 10">
    <name type="scientific">Durusdinium trenchii</name>
    <dbReference type="NCBI Taxonomy" id="1381693"/>
    <lineage>
        <taxon>Eukaryota</taxon>
        <taxon>Sar</taxon>
        <taxon>Alveolata</taxon>
        <taxon>Dinophyceae</taxon>
        <taxon>Suessiales</taxon>
        <taxon>Symbiodiniaceae</taxon>
        <taxon>Durusdinium</taxon>
    </lineage>
</organism>
<dbReference type="PANTHER" id="PTHR10869:SF236">
    <property type="entry name" value="PROLYL 4-HYDROXYLASE ALPHA SUBUNIT DOMAIN-CONTAINING PROTEIN"/>
    <property type="match status" value="1"/>
</dbReference>
<dbReference type="Gene3D" id="2.60.120.620">
    <property type="entry name" value="q2cbj1_9rhob like domain"/>
    <property type="match status" value="1"/>
</dbReference>
<dbReference type="PROSITE" id="PS51471">
    <property type="entry name" value="FE2OG_OXY"/>
    <property type="match status" value="1"/>
</dbReference>
<keyword evidence="2" id="KW-0479">Metal-binding</keyword>
<dbReference type="InterPro" id="IPR006620">
    <property type="entry name" value="Pro_4_hyd_alph"/>
</dbReference>
<dbReference type="InterPro" id="IPR005123">
    <property type="entry name" value="Oxoglu/Fe-dep_dioxygenase_dom"/>
</dbReference>
<keyword evidence="10" id="KW-1185">Reference proteome</keyword>
<dbReference type="Proteomes" id="UP001642464">
    <property type="component" value="Unassembled WGS sequence"/>
</dbReference>
<dbReference type="SUPFAM" id="SSF81383">
    <property type="entry name" value="F-box domain"/>
    <property type="match status" value="1"/>
</dbReference>
<evidence type="ECO:0000313" key="9">
    <source>
        <dbReference type="EMBL" id="CAK9082953.1"/>
    </source>
</evidence>
<dbReference type="Pfam" id="PF00397">
    <property type="entry name" value="WW"/>
    <property type="match status" value="1"/>
</dbReference>
<dbReference type="PROSITE" id="PS01159">
    <property type="entry name" value="WW_DOMAIN_1"/>
    <property type="match status" value="1"/>
</dbReference>
<dbReference type="InterPro" id="IPR043129">
    <property type="entry name" value="ATPase_NBD"/>
</dbReference>
<dbReference type="InterPro" id="IPR036047">
    <property type="entry name" value="F-box-like_dom_sf"/>
</dbReference>